<dbReference type="EMBL" id="LFWZ01000008">
    <property type="protein sequence ID" value="KON31286.1"/>
    <property type="molecule type" value="Genomic_DNA"/>
</dbReference>
<feature type="domain" description="MmgE/PrpD C-terminal" evidence="3">
    <location>
        <begin position="273"/>
        <end position="424"/>
    </location>
</feature>
<protein>
    <recommendedName>
        <fullName evidence="6">MmgE/PrpD family protein</fullName>
    </recommendedName>
</protein>
<dbReference type="InterPro" id="IPR045337">
    <property type="entry name" value="MmgE_PrpD_C"/>
</dbReference>
<dbReference type="AlphaFoldDB" id="A0A0M0BST5"/>
<evidence type="ECO:0000313" key="4">
    <source>
        <dbReference type="EMBL" id="KON31286.1"/>
    </source>
</evidence>
<reference evidence="4 5" key="1">
    <citation type="submission" date="2015-06" db="EMBL/GenBank/DDBJ databases">
        <title>New insights into the roles of widespread benthic archaea in carbon and nitrogen cycling.</title>
        <authorList>
            <person name="Lazar C.S."/>
            <person name="Baker B.J."/>
            <person name="Seitz K.W."/>
            <person name="Hyde A.S."/>
            <person name="Dick G.J."/>
            <person name="Hinrichs K.-U."/>
            <person name="Teske A.P."/>
        </authorList>
    </citation>
    <scope>NUCLEOTIDE SEQUENCE [LARGE SCALE GENOMIC DNA]</scope>
    <source>
        <strain evidence="4">DG-45</strain>
    </source>
</reference>
<dbReference type="InterPro" id="IPR036148">
    <property type="entry name" value="MmgE/PrpD_sf"/>
</dbReference>
<dbReference type="Gene3D" id="1.10.4100.10">
    <property type="entry name" value="2-methylcitrate dehydratase PrpD"/>
    <property type="match status" value="1"/>
</dbReference>
<dbReference type="SUPFAM" id="SSF103378">
    <property type="entry name" value="2-methylcitrate dehydratase PrpD"/>
    <property type="match status" value="1"/>
</dbReference>
<name>A0A0M0BST5_9ARCH</name>
<dbReference type="PANTHER" id="PTHR16943:SF8">
    <property type="entry name" value="2-METHYLCITRATE DEHYDRATASE"/>
    <property type="match status" value="1"/>
</dbReference>
<dbReference type="Proteomes" id="UP000037210">
    <property type="component" value="Unassembled WGS sequence"/>
</dbReference>
<dbReference type="Pfam" id="PF19305">
    <property type="entry name" value="MmgE_PrpD_C"/>
    <property type="match status" value="1"/>
</dbReference>
<dbReference type="Gene3D" id="3.30.1330.120">
    <property type="entry name" value="2-methylcitrate dehydratase PrpD"/>
    <property type="match status" value="1"/>
</dbReference>
<gene>
    <name evidence="4" type="ORF">AC482_01320</name>
</gene>
<dbReference type="InterPro" id="IPR005656">
    <property type="entry name" value="MmgE_PrpD"/>
</dbReference>
<dbReference type="InterPro" id="IPR045336">
    <property type="entry name" value="MmgE_PrpD_N"/>
</dbReference>
<dbReference type="InterPro" id="IPR042183">
    <property type="entry name" value="MmgE/PrpD_sf_1"/>
</dbReference>
<proteinExistence type="inferred from homology"/>
<dbReference type="GO" id="GO:0016829">
    <property type="term" value="F:lyase activity"/>
    <property type="evidence" value="ECO:0007669"/>
    <property type="project" value="InterPro"/>
</dbReference>
<feature type="domain" description="MmgE/PrpD N-terminal" evidence="2">
    <location>
        <begin position="10"/>
        <end position="252"/>
    </location>
</feature>
<dbReference type="InterPro" id="IPR042188">
    <property type="entry name" value="MmgE/PrpD_sf_2"/>
</dbReference>
<organism evidence="4 5">
    <name type="scientific">miscellaneous Crenarchaeota group-15 archaeon DG-45</name>
    <dbReference type="NCBI Taxonomy" id="1685127"/>
    <lineage>
        <taxon>Archaea</taxon>
        <taxon>Candidatus Bathyarchaeota</taxon>
        <taxon>MCG-15</taxon>
    </lineage>
</organism>
<sequence>MVEGRYTSGIVDYVLGFSYDDIPEEVVEHSKIVMLDTVGAMLAASNPAYPASRIITDFVREQGGREEATVVGRDFKTSSANAALANGTLGYMCDIESHHVEAVLHEAAVLLPSALAAGEREGASGRDVITAFVLGVDIETRLALAMSPTGMYARGFHPSSVVGCLGSAVTAGKILGLDRVELVSALGLAGAQSSGLLAWESDATEMSRPFGPGIAARNGVTAALLARRGFAGPEVLEGKYTVFDAFSGEAHLRELLEGLGSRFEVMNLAFKRYSSCSFTHPGLDALLGIMDGNALDAEQIEGIDVRFPRSGAKLIDRSELKSHNIQYVLSVGAHRGRVMIDDILLPQGDPRIWDFSERVSLIYDDELDRFFPETMPTVVEVRTRDGRSFEGRVDSARGTPENPMTHGEIREKFRMLSMSTVDEVLSEAIMGEIDGLEGLGDVNELTGLLRFKQ</sequence>
<comment type="caution">
    <text evidence="4">The sequence shown here is derived from an EMBL/GenBank/DDBJ whole genome shotgun (WGS) entry which is preliminary data.</text>
</comment>
<evidence type="ECO:0000256" key="1">
    <source>
        <dbReference type="ARBA" id="ARBA00006174"/>
    </source>
</evidence>
<comment type="similarity">
    <text evidence="1">Belongs to the PrpD family.</text>
</comment>
<accession>A0A0M0BST5</accession>
<evidence type="ECO:0000259" key="2">
    <source>
        <dbReference type="Pfam" id="PF03972"/>
    </source>
</evidence>
<evidence type="ECO:0008006" key="6">
    <source>
        <dbReference type="Google" id="ProtNLM"/>
    </source>
</evidence>
<evidence type="ECO:0000259" key="3">
    <source>
        <dbReference type="Pfam" id="PF19305"/>
    </source>
</evidence>
<evidence type="ECO:0000313" key="5">
    <source>
        <dbReference type="Proteomes" id="UP000037210"/>
    </source>
</evidence>
<dbReference type="PANTHER" id="PTHR16943">
    <property type="entry name" value="2-METHYLCITRATE DEHYDRATASE-RELATED"/>
    <property type="match status" value="1"/>
</dbReference>
<dbReference type="Pfam" id="PF03972">
    <property type="entry name" value="MmgE_PrpD_N"/>
    <property type="match status" value="1"/>
</dbReference>